<organism evidence="1">
    <name type="scientific">Mesocestoides corti</name>
    <name type="common">Flatworm</name>
    <dbReference type="NCBI Taxonomy" id="53468"/>
    <lineage>
        <taxon>Eukaryota</taxon>
        <taxon>Metazoa</taxon>
        <taxon>Spiralia</taxon>
        <taxon>Lophotrochozoa</taxon>
        <taxon>Platyhelminthes</taxon>
        <taxon>Cestoda</taxon>
        <taxon>Eucestoda</taxon>
        <taxon>Cyclophyllidea</taxon>
        <taxon>Mesocestoididae</taxon>
        <taxon>Mesocestoides</taxon>
    </lineage>
</organism>
<name>A0A5K3FDN0_MESCO</name>
<proteinExistence type="predicted"/>
<reference evidence="1" key="1">
    <citation type="submission" date="2019-11" db="UniProtKB">
        <authorList>
            <consortium name="WormBaseParasite"/>
        </authorList>
    </citation>
    <scope>IDENTIFICATION</scope>
</reference>
<sequence>MIDPASEFVNIRIMDPMLKISRSTLSATLRNYGDLSIAEWQPGRALLEVGCIFRVPV</sequence>
<protein>
    <submittedName>
        <fullName evidence="1">Dus domain-containing protein</fullName>
    </submittedName>
</protein>
<dbReference type="WBParaSite" id="MCU_006605-RA">
    <property type="protein sequence ID" value="MCU_006605-RA"/>
    <property type="gene ID" value="MCU_006605"/>
</dbReference>
<accession>A0A5K3FDN0</accession>
<dbReference type="AlphaFoldDB" id="A0A5K3FDN0"/>
<evidence type="ECO:0000313" key="1">
    <source>
        <dbReference type="WBParaSite" id="MCU_006605-RA"/>
    </source>
</evidence>